<dbReference type="InterPro" id="IPR013785">
    <property type="entry name" value="Aldolase_TIM"/>
</dbReference>
<dbReference type="NCBIfam" id="TIGR00078">
    <property type="entry name" value="nadC"/>
    <property type="match status" value="1"/>
</dbReference>
<keyword evidence="6 9" id="KW-0328">Glycosyltransferase</keyword>
<evidence type="ECO:0000256" key="2">
    <source>
        <dbReference type="ARBA" id="ARBA00004893"/>
    </source>
</evidence>
<dbReference type="InterPro" id="IPR022412">
    <property type="entry name" value="Quinolinate_PRibosylTrfase_N"/>
</dbReference>
<evidence type="ECO:0000256" key="5">
    <source>
        <dbReference type="ARBA" id="ARBA00022642"/>
    </source>
</evidence>
<dbReference type="PANTHER" id="PTHR32179">
    <property type="entry name" value="NICOTINATE-NUCLEOTIDE PYROPHOSPHORYLASE [CARBOXYLATING]"/>
    <property type="match status" value="1"/>
</dbReference>
<evidence type="ECO:0000256" key="8">
    <source>
        <dbReference type="ARBA" id="ARBA00033102"/>
    </source>
</evidence>
<sequence length="281" mass="29637">MLSLDDRLRAALAEDLGRGDATTLATIPAGQQARAEIRLKEAGVLSGLSVAARVFALVDPALSVGWTVQDGTFCMPGLVGTVEGPARSLLSAERLALNLLQRLSGVASQTRRYVDALGPGRTRLLDTRKTTPLWRDLEKQAVRHGGGLNHRAGLDDGILIKDNHVAAAGGITEAVGRAREAAYLLKVECEVSDLPGLEEALRAGADRVLLDNMHDEALAAAVAVRDRMAPHVTLETSGNMTLERLPRVAASGVDYVSAGALTHSAPALDLSLNFLPLEAHA</sequence>
<dbReference type="Gene3D" id="3.90.1170.20">
    <property type="entry name" value="Quinolinate phosphoribosyl transferase, N-terminal domain"/>
    <property type="match status" value="1"/>
</dbReference>
<dbReference type="InterPro" id="IPR004393">
    <property type="entry name" value="NadC"/>
</dbReference>
<reference evidence="13" key="1">
    <citation type="journal article" date="2019" name="Int. J. Syst. Evol. Microbiol.">
        <title>The Global Catalogue of Microorganisms (GCM) 10K type strain sequencing project: providing services to taxonomists for standard genome sequencing and annotation.</title>
        <authorList>
            <consortium name="The Broad Institute Genomics Platform"/>
            <consortium name="The Broad Institute Genome Sequencing Center for Infectious Disease"/>
            <person name="Wu L."/>
            <person name="Ma J."/>
        </authorList>
    </citation>
    <scope>NUCLEOTIDE SEQUENCE [LARGE SCALE GENOMIC DNA]</scope>
    <source>
        <strain evidence="13">CCUG 55995</strain>
    </source>
</reference>
<evidence type="ECO:0000256" key="7">
    <source>
        <dbReference type="ARBA" id="ARBA00022679"/>
    </source>
</evidence>
<dbReference type="EMBL" id="JBHSEI010000001">
    <property type="protein sequence ID" value="MFC4637061.1"/>
    <property type="molecule type" value="Genomic_DNA"/>
</dbReference>
<accession>A0ABV9I3X6</accession>
<dbReference type="EC" id="2.4.2.19" evidence="4"/>
<dbReference type="CDD" id="cd01572">
    <property type="entry name" value="QPRTase"/>
    <property type="match status" value="1"/>
</dbReference>
<comment type="pathway">
    <text evidence="2">Cofactor biosynthesis; NAD(+) biosynthesis; nicotinate D-ribonucleotide from quinolinate: step 1/1.</text>
</comment>
<keyword evidence="13" id="KW-1185">Reference proteome</keyword>
<dbReference type="PANTHER" id="PTHR32179:SF3">
    <property type="entry name" value="NICOTINATE-NUCLEOTIDE PYROPHOSPHORYLASE [CARBOXYLATING]"/>
    <property type="match status" value="1"/>
</dbReference>
<evidence type="ECO:0000256" key="3">
    <source>
        <dbReference type="ARBA" id="ARBA00009400"/>
    </source>
</evidence>
<dbReference type="Proteomes" id="UP001595952">
    <property type="component" value="Unassembled WGS sequence"/>
</dbReference>
<evidence type="ECO:0000256" key="6">
    <source>
        <dbReference type="ARBA" id="ARBA00022676"/>
    </source>
</evidence>
<keyword evidence="7 9" id="KW-0808">Transferase</keyword>
<comment type="caution">
    <text evidence="12">The sequence shown here is derived from an EMBL/GenBank/DDBJ whole genome shotgun (WGS) entry which is preliminary data.</text>
</comment>
<dbReference type="SUPFAM" id="SSF54675">
    <property type="entry name" value="Nicotinate/Quinolinate PRTase N-terminal domain-like"/>
    <property type="match status" value="1"/>
</dbReference>
<evidence type="ECO:0000313" key="12">
    <source>
        <dbReference type="EMBL" id="MFC4637061.1"/>
    </source>
</evidence>
<evidence type="ECO:0000256" key="1">
    <source>
        <dbReference type="ARBA" id="ARBA00003237"/>
    </source>
</evidence>
<dbReference type="GO" id="GO:0004514">
    <property type="term" value="F:nicotinate-nucleotide diphosphorylase (carboxylating) activity"/>
    <property type="evidence" value="ECO:0007669"/>
    <property type="project" value="UniProtKB-EC"/>
</dbReference>
<proteinExistence type="inferred from homology"/>
<dbReference type="InterPro" id="IPR027277">
    <property type="entry name" value="NadC/ModD"/>
</dbReference>
<dbReference type="RefSeq" id="WP_380060098.1">
    <property type="nucleotide sequence ID" value="NZ_JBHSEI010000001.1"/>
</dbReference>
<dbReference type="SUPFAM" id="SSF51690">
    <property type="entry name" value="Nicotinate/Quinolinate PRTase C-terminal domain-like"/>
    <property type="match status" value="1"/>
</dbReference>
<feature type="domain" description="Quinolinate phosphoribosyl transferase N-terminal" evidence="11">
    <location>
        <begin position="20"/>
        <end position="104"/>
    </location>
</feature>
<dbReference type="Pfam" id="PF02749">
    <property type="entry name" value="QRPTase_N"/>
    <property type="match status" value="1"/>
</dbReference>
<evidence type="ECO:0000313" key="13">
    <source>
        <dbReference type="Proteomes" id="UP001595952"/>
    </source>
</evidence>
<protein>
    <recommendedName>
        <fullName evidence="4">nicotinate-nucleotide diphosphorylase (carboxylating)</fullName>
        <ecNumber evidence="4">2.4.2.19</ecNumber>
    </recommendedName>
    <alternativeName>
        <fullName evidence="8">Quinolinate phosphoribosyltransferase [decarboxylating]</fullName>
    </alternativeName>
</protein>
<gene>
    <name evidence="12" type="primary">nadC</name>
    <name evidence="12" type="ORF">ACFO0D_01785</name>
</gene>
<name>A0ABV9I3X6_9DEIO</name>
<feature type="domain" description="Quinolinate phosphoribosyl transferase C-terminal" evidence="10">
    <location>
        <begin position="106"/>
        <end position="272"/>
    </location>
</feature>
<keyword evidence="5" id="KW-0662">Pyridine nucleotide biosynthesis</keyword>
<dbReference type="InterPro" id="IPR037128">
    <property type="entry name" value="Quinolinate_PRibosylTase_N_sf"/>
</dbReference>
<dbReference type="Gene3D" id="3.20.20.70">
    <property type="entry name" value="Aldolase class I"/>
    <property type="match status" value="1"/>
</dbReference>
<organism evidence="12 13">
    <name type="scientific">Deinococcus hohokamensis</name>
    <dbReference type="NCBI Taxonomy" id="309883"/>
    <lineage>
        <taxon>Bacteria</taxon>
        <taxon>Thermotogati</taxon>
        <taxon>Deinococcota</taxon>
        <taxon>Deinococci</taxon>
        <taxon>Deinococcales</taxon>
        <taxon>Deinococcaceae</taxon>
        <taxon>Deinococcus</taxon>
    </lineage>
</organism>
<dbReference type="PIRSF" id="PIRSF006250">
    <property type="entry name" value="NadC_ModD"/>
    <property type="match status" value="1"/>
</dbReference>
<evidence type="ECO:0000259" key="10">
    <source>
        <dbReference type="Pfam" id="PF01729"/>
    </source>
</evidence>
<dbReference type="InterPro" id="IPR036068">
    <property type="entry name" value="Nicotinate_pribotase-like_C"/>
</dbReference>
<dbReference type="InterPro" id="IPR002638">
    <property type="entry name" value="Quinolinate_PRibosylTrfase_C"/>
</dbReference>
<evidence type="ECO:0000259" key="11">
    <source>
        <dbReference type="Pfam" id="PF02749"/>
    </source>
</evidence>
<comment type="function">
    <text evidence="1">Involved in the catabolism of quinolinic acid (QA).</text>
</comment>
<evidence type="ECO:0000256" key="9">
    <source>
        <dbReference type="PIRNR" id="PIRNR006250"/>
    </source>
</evidence>
<comment type="similarity">
    <text evidence="3 9">Belongs to the NadC/ModD family.</text>
</comment>
<dbReference type="Pfam" id="PF01729">
    <property type="entry name" value="QRPTase_C"/>
    <property type="match status" value="1"/>
</dbReference>
<evidence type="ECO:0000256" key="4">
    <source>
        <dbReference type="ARBA" id="ARBA00011944"/>
    </source>
</evidence>